<evidence type="ECO:0000256" key="1">
    <source>
        <dbReference type="SAM" id="Phobius"/>
    </source>
</evidence>
<reference evidence="2 3" key="1">
    <citation type="submission" date="2015-07" db="EMBL/GenBank/DDBJ databases">
        <title>Genome sequencing project for genomic taxonomy and phylogenomics of Bacillus-like bacteria.</title>
        <authorList>
            <person name="Liu B."/>
            <person name="Wang J."/>
            <person name="Zhu Y."/>
            <person name="Liu G."/>
            <person name="Chen Q."/>
            <person name="Chen Z."/>
            <person name="Che J."/>
            <person name="Ge C."/>
            <person name="Shi H."/>
            <person name="Pan Z."/>
            <person name="Liu X."/>
        </authorList>
    </citation>
    <scope>NUCLEOTIDE SEQUENCE [LARGE SCALE GENOMIC DNA]</scope>
    <source>
        <strain evidence="2 3">DSM 54</strain>
    </source>
</reference>
<dbReference type="RefSeq" id="WP_268766667.1">
    <property type="nucleotide sequence ID" value="NZ_CP065643.1"/>
</dbReference>
<keyword evidence="1" id="KW-0472">Membrane</keyword>
<keyword evidence="1" id="KW-0812">Transmembrane</keyword>
<name>A0A0M9DGS0_9BACI</name>
<dbReference type="Proteomes" id="UP000037977">
    <property type="component" value="Unassembled WGS sequence"/>
</dbReference>
<comment type="caution">
    <text evidence="2">The sequence shown here is derived from an EMBL/GenBank/DDBJ whole genome shotgun (WGS) entry which is preliminary data.</text>
</comment>
<keyword evidence="1" id="KW-1133">Transmembrane helix</keyword>
<feature type="transmembrane region" description="Helical" evidence="1">
    <location>
        <begin position="17"/>
        <end position="37"/>
    </location>
</feature>
<evidence type="ECO:0000313" key="2">
    <source>
        <dbReference type="EMBL" id="KOY80086.1"/>
    </source>
</evidence>
<dbReference type="EMBL" id="LGCI01000014">
    <property type="protein sequence ID" value="KOY80086.1"/>
    <property type="molecule type" value="Genomic_DNA"/>
</dbReference>
<sequence>MNHNNKLLNKKRYNPNIIIPIFFGAGIGTFLGLIAYVKDWL</sequence>
<keyword evidence="3" id="KW-1185">Reference proteome</keyword>
<gene>
    <name evidence="2" type="ORF">ADM90_23055</name>
</gene>
<proteinExistence type="predicted"/>
<protein>
    <submittedName>
        <fullName evidence="2">Membrane protein</fullName>
    </submittedName>
</protein>
<evidence type="ECO:0000313" key="3">
    <source>
        <dbReference type="Proteomes" id="UP000037977"/>
    </source>
</evidence>
<dbReference type="PATRIC" id="fig|33935.3.peg.3864"/>
<accession>A0A0M9DGS0</accession>
<dbReference type="AlphaFoldDB" id="A0A0M9DGS0"/>
<organism evidence="2 3">
    <name type="scientific">Lysinibacillus macroides</name>
    <dbReference type="NCBI Taxonomy" id="33935"/>
    <lineage>
        <taxon>Bacteria</taxon>
        <taxon>Bacillati</taxon>
        <taxon>Bacillota</taxon>
        <taxon>Bacilli</taxon>
        <taxon>Bacillales</taxon>
        <taxon>Bacillaceae</taxon>
        <taxon>Lysinibacillus</taxon>
    </lineage>
</organism>
<dbReference type="STRING" id="33935.ADM90_23055"/>